<comment type="caution">
    <text evidence="1">The sequence shown here is derived from an EMBL/GenBank/DDBJ whole genome shotgun (WGS) entry which is preliminary data.</text>
</comment>
<dbReference type="Proteomes" id="UP001163835">
    <property type="component" value="Unassembled WGS sequence"/>
</dbReference>
<accession>A0ACC1TLV5</accession>
<evidence type="ECO:0000313" key="1">
    <source>
        <dbReference type="EMBL" id="KAJ3805699.1"/>
    </source>
</evidence>
<name>A0ACC1TLV5_9AGAR</name>
<dbReference type="EMBL" id="MU795546">
    <property type="protein sequence ID" value="KAJ3805699.1"/>
    <property type="molecule type" value="Genomic_DNA"/>
</dbReference>
<evidence type="ECO:0000313" key="2">
    <source>
        <dbReference type="Proteomes" id="UP001163835"/>
    </source>
</evidence>
<organism evidence="1 2">
    <name type="scientific">Lentinula aff. lateritia</name>
    <dbReference type="NCBI Taxonomy" id="2804960"/>
    <lineage>
        <taxon>Eukaryota</taxon>
        <taxon>Fungi</taxon>
        <taxon>Dikarya</taxon>
        <taxon>Basidiomycota</taxon>
        <taxon>Agaricomycotina</taxon>
        <taxon>Agaricomycetes</taxon>
        <taxon>Agaricomycetidae</taxon>
        <taxon>Agaricales</taxon>
        <taxon>Marasmiineae</taxon>
        <taxon>Omphalotaceae</taxon>
        <taxon>Lentinula</taxon>
    </lineage>
</organism>
<sequence>MGTTAEVYDAKMAGLAHEVAKAVHYAIDSLSIHPILIFADNSSAIMTIYDQKLVAACQGYAQLKNSSNLTNKTQLKLPGKLWAPTQNDEPKPKLWRTGGRNMHADPSEADLHWQIVYLHAGNPETTSITPQEKSMDDSYNVEHDMPSLVNTTPNLYQQNQFSTPAALVHKLKTTLSKHVKSTTTIETSYGIYQIGEILGIKEGIEALAEFIEKSGAFKKAGVTKGWQRSD</sequence>
<reference evidence="1" key="1">
    <citation type="submission" date="2022-09" db="EMBL/GenBank/DDBJ databases">
        <title>A Global Phylogenomic Analysis of the Shiitake Genus Lentinula.</title>
        <authorList>
            <consortium name="DOE Joint Genome Institute"/>
            <person name="Sierra-Patev S."/>
            <person name="Min B."/>
            <person name="Naranjo-Ortiz M."/>
            <person name="Looney B."/>
            <person name="Konkel Z."/>
            <person name="Slot J.C."/>
            <person name="Sakamoto Y."/>
            <person name="Steenwyk J.L."/>
            <person name="Rokas A."/>
            <person name="Carro J."/>
            <person name="Camarero S."/>
            <person name="Ferreira P."/>
            <person name="Molpeceres G."/>
            <person name="Ruiz-Duenas F.J."/>
            <person name="Serrano A."/>
            <person name="Henrissat B."/>
            <person name="Drula E."/>
            <person name="Hughes K.W."/>
            <person name="Mata J.L."/>
            <person name="Ishikawa N.K."/>
            <person name="Vargas-Isla R."/>
            <person name="Ushijima S."/>
            <person name="Smith C.A."/>
            <person name="Ahrendt S."/>
            <person name="Andreopoulos W."/>
            <person name="He G."/>
            <person name="Labutti K."/>
            <person name="Lipzen A."/>
            <person name="Ng V."/>
            <person name="Riley R."/>
            <person name="Sandor L."/>
            <person name="Barry K."/>
            <person name="Martinez A.T."/>
            <person name="Xiao Y."/>
            <person name="Gibbons J.G."/>
            <person name="Terashima K."/>
            <person name="Grigoriev I.V."/>
            <person name="Hibbett D.S."/>
        </authorList>
    </citation>
    <scope>NUCLEOTIDE SEQUENCE</scope>
    <source>
        <strain evidence="1">TMI1499</strain>
    </source>
</reference>
<protein>
    <submittedName>
        <fullName evidence="1">Uncharacterized protein</fullName>
    </submittedName>
</protein>
<keyword evidence="2" id="KW-1185">Reference proteome</keyword>
<proteinExistence type="predicted"/>
<gene>
    <name evidence="1" type="ORF">F5876DRAFT_81487</name>
</gene>